<keyword evidence="1" id="KW-0732">Signal</keyword>
<gene>
    <name evidence="3" type="ORF">FQA47_006841</name>
</gene>
<evidence type="ECO:0000256" key="2">
    <source>
        <dbReference type="SAM" id="MobiDB-lite"/>
    </source>
</evidence>
<protein>
    <recommendedName>
        <fullName evidence="1">GATOR complex protein NPRL3</fullName>
    </recommendedName>
    <alternativeName>
        <fullName evidence="1">Nitrogen permease regulator 3-like protein</fullName>
    </alternativeName>
</protein>
<comment type="function">
    <text evidence="1">As a component of the GATOR1 complex functions as an inhibitor of the amino acid-sensing branch of the TORC1 pathway.</text>
</comment>
<dbReference type="GO" id="GO:0005764">
    <property type="term" value="C:lysosome"/>
    <property type="evidence" value="ECO:0007669"/>
    <property type="project" value="UniProtKB-SubCell"/>
</dbReference>
<feature type="region of interest" description="Disordered" evidence="2">
    <location>
        <begin position="1"/>
        <end position="32"/>
    </location>
</feature>
<dbReference type="InterPro" id="IPR008979">
    <property type="entry name" value="Galactose-bd-like_sf"/>
</dbReference>
<accession>A0A834CFL4</accession>
<dbReference type="GO" id="GO:0038202">
    <property type="term" value="P:TORC1 signaling"/>
    <property type="evidence" value="ECO:0007669"/>
    <property type="project" value="TreeGrafter"/>
</dbReference>
<dbReference type="SUPFAM" id="SSF49785">
    <property type="entry name" value="Galactose-binding domain-like"/>
    <property type="match status" value="1"/>
</dbReference>
<dbReference type="InterPro" id="IPR005365">
    <property type="entry name" value="Npr3"/>
</dbReference>
<dbReference type="AlphaFoldDB" id="A0A834CFL4"/>
<evidence type="ECO:0000313" key="4">
    <source>
        <dbReference type="Proteomes" id="UP000646548"/>
    </source>
</evidence>
<organism evidence="3 4">
    <name type="scientific">Oryzias melastigma</name>
    <name type="common">Marine medaka</name>
    <dbReference type="NCBI Taxonomy" id="30732"/>
    <lineage>
        <taxon>Eukaryota</taxon>
        <taxon>Metazoa</taxon>
        <taxon>Chordata</taxon>
        <taxon>Craniata</taxon>
        <taxon>Vertebrata</taxon>
        <taxon>Euteleostomi</taxon>
        <taxon>Actinopterygii</taxon>
        <taxon>Neopterygii</taxon>
        <taxon>Teleostei</taxon>
        <taxon>Neoteleostei</taxon>
        <taxon>Acanthomorphata</taxon>
        <taxon>Ovalentaria</taxon>
        <taxon>Atherinomorphae</taxon>
        <taxon>Beloniformes</taxon>
        <taxon>Adrianichthyidae</taxon>
        <taxon>Oryziinae</taxon>
        <taxon>Oryzias</taxon>
    </lineage>
</organism>
<dbReference type="PANTHER" id="PTHR13153:SF5">
    <property type="entry name" value="GATOR COMPLEX PROTEIN NPRL3"/>
    <property type="match status" value="1"/>
</dbReference>
<comment type="caution">
    <text evidence="3">The sequence shown here is derived from an EMBL/GenBank/DDBJ whole genome shotgun (WGS) entry which is preliminary data.</text>
</comment>
<reference evidence="3" key="1">
    <citation type="journal article" name="BMC Genomics">
        <title>Long-read sequencing and de novo genome assembly of marine medaka (Oryzias melastigma).</title>
        <authorList>
            <person name="Liang P."/>
            <person name="Saqib H.S.A."/>
            <person name="Ni X."/>
            <person name="Shen Y."/>
        </authorList>
    </citation>
    <scope>NUCLEOTIDE SEQUENCE</scope>
    <source>
        <strain evidence="3">Bigg-433</strain>
    </source>
</reference>
<dbReference type="Pfam" id="PF03666">
    <property type="entry name" value="NPR3"/>
    <property type="match status" value="1"/>
</dbReference>
<dbReference type="GO" id="GO:1990130">
    <property type="term" value="C:GATOR1 complex"/>
    <property type="evidence" value="ECO:0007669"/>
    <property type="project" value="UniProtKB-UniRule"/>
</dbReference>
<proteinExistence type="inferred from homology"/>
<dbReference type="GO" id="GO:0010508">
    <property type="term" value="P:positive regulation of autophagy"/>
    <property type="evidence" value="ECO:0007669"/>
    <property type="project" value="TreeGrafter"/>
</dbReference>
<comment type="similarity">
    <text evidence="1">Belongs to the NPR3 family.</text>
</comment>
<dbReference type="GO" id="GO:0034198">
    <property type="term" value="P:cellular response to amino acid starvation"/>
    <property type="evidence" value="ECO:0007669"/>
    <property type="project" value="UniProtKB-UniRule"/>
</dbReference>
<comment type="subcellular location">
    <subcellularLocation>
        <location evidence="1">Lysosome</location>
    </subcellularLocation>
</comment>
<dbReference type="GO" id="GO:1904262">
    <property type="term" value="P:negative regulation of TORC1 signaling"/>
    <property type="evidence" value="ECO:0007669"/>
    <property type="project" value="TreeGrafter"/>
</dbReference>
<name>A0A834CFL4_ORYME</name>
<dbReference type="EMBL" id="WKFB01000298">
    <property type="protein sequence ID" value="KAF6727698.1"/>
    <property type="molecule type" value="Genomic_DNA"/>
</dbReference>
<dbReference type="PANTHER" id="PTHR13153">
    <property type="entry name" value="CGTHBA PROTEIN -14 GENE PROTEIN"/>
    <property type="match status" value="1"/>
</dbReference>
<keyword evidence="1" id="KW-0458">Lysosome</keyword>
<evidence type="ECO:0000313" key="3">
    <source>
        <dbReference type="EMBL" id="KAF6727698.1"/>
    </source>
</evidence>
<feature type="compositionally biased region" description="Polar residues" evidence="2">
    <location>
        <begin position="16"/>
        <end position="32"/>
    </location>
</feature>
<sequence>MMPSPSDGLPDERGSMYSQSQSNVNTSGDKTSPISVILVSSGSRGNKLLFRYPFQRVAESPSSLTAKQRNPYALNTTVDTLEDQDGDSRFSDIILATILATKSDMCGKKFELKIDNVRFVGHPTLLQHSPIIQVSKTDPSPKRELPTMILFNVVFALRANA</sequence>
<dbReference type="Proteomes" id="UP000646548">
    <property type="component" value="Unassembled WGS sequence"/>
</dbReference>
<evidence type="ECO:0000256" key="1">
    <source>
        <dbReference type="RuleBase" id="RU368069"/>
    </source>
</evidence>